<accession>A0ABY4N8N6</accession>
<reference evidence="1" key="1">
    <citation type="submission" date="2022-05" db="EMBL/GenBank/DDBJ databases">
        <title>Genomic analysis of Brachybacterium sp. CBA3104.</title>
        <authorList>
            <person name="Roh S.W."/>
            <person name="Kim Y.B."/>
            <person name="Kim Y."/>
        </authorList>
    </citation>
    <scope>NUCLEOTIDE SEQUENCE</scope>
    <source>
        <strain evidence="1">CBA3104</strain>
    </source>
</reference>
<name>A0ABY4N8N6_9MICO</name>
<evidence type="ECO:0000313" key="1">
    <source>
        <dbReference type="EMBL" id="UQN30474.1"/>
    </source>
</evidence>
<dbReference type="RefSeq" id="WP_249479795.1">
    <property type="nucleotide sequence ID" value="NZ_CP097218.1"/>
</dbReference>
<gene>
    <name evidence="1" type="ORF">M4486_03790</name>
</gene>
<organism evidence="1 2">
    <name type="scientific">Brachybacterium kimchii</name>
    <dbReference type="NCBI Taxonomy" id="2942909"/>
    <lineage>
        <taxon>Bacteria</taxon>
        <taxon>Bacillati</taxon>
        <taxon>Actinomycetota</taxon>
        <taxon>Actinomycetes</taxon>
        <taxon>Micrococcales</taxon>
        <taxon>Dermabacteraceae</taxon>
        <taxon>Brachybacterium</taxon>
    </lineage>
</organism>
<keyword evidence="2" id="KW-1185">Reference proteome</keyword>
<dbReference type="Proteomes" id="UP001055868">
    <property type="component" value="Chromosome"/>
</dbReference>
<proteinExistence type="predicted"/>
<evidence type="ECO:0000313" key="2">
    <source>
        <dbReference type="Proteomes" id="UP001055868"/>
    </source>
</evidence>
<dbReference type="EMBL" id="CP097218">
    <property type="protein sequence ID" value="UQN30474.1"/>
    <property type="molecule type" value="Genomic_DNA"/>
</dbReference>
<sequence length="168" mass="18479">MTDSIFPMNAALTSALNTLEKGELTLAEGADRTGAYLYARAMRHEMLLNNRGISERFEPYLVTGLVIAGLEARDLPYHPQEMLATTEWLCHEGTSSWTPRALHVQILRSMDEEHLTQSLVLVTAGLLGGISDAIGHEPRVVADNHQSKFAGMIPKVDWDGLLGREGNP</sequence>
<protein>
    <submittedName>
        <fullName evidence="1">Uncharacterized protein</fullName>
    </submittedName>
</protein>